<dbReference type="EMBL" id="JAIWYP010000004">
    <property type="protein sequence ID" value="KAH3841677.1"/>
    <property type="molecule type" value="Genomic_DNA"/>
</dbReference>
<feature type="region of interest" description="Disordered" evidence="2">
    <location>
        <begin position="387"/>
        <end position="411"/>
    </location>
</feature>
<feature type="coiled-coil region" evidence="1">
    <location>
        <begin position="9"/>
        <end position="64"/>
    </location>
</feature>
<evidence type="ECO:0000313" key="3">
    <source>
        <dbReference type="EMBL" id="KAH3841677.1"/>
    </source>
</evidence>
<dbReference type="Proteomes" id="UP000828390">
    <property type="component" value="Unassembled WGS sequence"/>
</dbReference>
<evidence type="ECO:0000313" key="4">
    <source>
        <dbReference type="Proteomes" id="UP000828390"/>
    </source>
</evidence>
<sequence length="411" mass="48263">MHPKMSAEAERMLAKLRTMQIEMDGLQTENARKESSVGLLSREKEHILEQLREAEEARARDKRMLMDEVIELKKTIARNESEIAYKDNQLFEARNELEKSATALKNAETKIITLKSQLEQRIEQHKMTQIALDEKRSECLSVETQLKTTEEKYYNSTVNLQDKIVSDLREEIRDLRQKLKEAEMTAEQERHMRSKMSDDSSSIVRENATLHQQVVEVTKQLEREKNLRDEIEHRHHSNISEMVQGKDREKELRFELEYVREQLAKEIERVRQYQEQMTTKESASTQVELQLNTARSRVTELTSMHSHLEKDNTQLRKDKSLLVDHVADLQKKLESKNEEVVRLRGDVLSLEDRVQELEQMNTQELSSQHQKWGEFEKLAESMRTLSHTMATSRSSRSPRTMGSTGTRPMQF</sequence>
<gene>
    <name evidence="3" type="ORF">DPMN_115150</name>
</gene>
<feature type="coiled-coil region" evidence="1">
    <location>
        <begin position="326"/>
        <end position="360"/>
    </location>
</feature>
<proteinExistence type="predicted"/>
<reference evidence="3" key="1">
    <citation type="journal article" date="2019" name="bioRxiv">
        <title>The Genome of the Zebra Mussel, Dreissena polymorpha: A Resource for Invasive Species Research.</title>
        <authorList>
            <person name="McCartney M.A."/>
            <person name="Auch B."/>
            <person name="Kono T."/>
            <person name="Mallez S."/>
            <person name="Zhang Y."/>
            <person name="Obille A."/>
            <person name="Becker A."/>
            <person name="Abrahante J.E."/>
            <person name="Garbe J."/>
            <person name="Badalamenti J.P."/>
            <person name="Herman A."/>
            <person name="Mangelson H."/>
            <person name="Liachko I."/>
            <person name="Sullivan S."/>
            <person name="Sone E.D."/>
            <person name="Koren S."/>
            <person name="Silverstein K.A.T."/>
            <person name="Beckman K.B."/>
            <person name="Gohl D.M."/>
        </authorList>
    </citation>
    <scope>NUCLEOTIDE SEQUENCE</scope>
    <source>
        <strain evidence="3">Duluth1</strain>
        <tissue evidence="3">Whole animal</tissue>
    </source>
</reference>
<keyword evidence="1" id="KW-0175">Coiled coil</keyword>
<name>A0A9D4KLY2_DREPO</name>
<protein>
    <submittedName>
        <fullName evidence="3">Uncharacterized protein</fullName>
    </submittedName>
</protein>
<keyword evidence="4" id="KW-1185">Reference proteome</keyword>
<evidence type="ECO:0000256" key="1">
    <source>
        <dbReference type="SAM" id="Coils"/>
    </source>
</evidence>
<reference evidence="3" key="2">
    <citation type="submission" date="2020-11" db="EMBL/GenBank/DDBJ databases">
        <authorList>
            <person name="McCartney M.A."/>
            <person name="Auch B."/>
            <person name="Kono T."/>
            <person name="Mallez S."/>
            <person name="Becker A."/>
            <person name="Gohl D.M."/>
            <person name="Silverstein K.A.T."/>
            <person name="Koren S."/>
            <person name="Bechman K.B."/>
            <person name="Herman A."/>
            <person name="Abrahante J.E."/>
            <person name="Garbe J."/>
        </authorList>
    </citation>
    <scope>NUCLEOTIDE SEQUENCE</scope>
    <source>
        <strain evidence="3">Duluth1</strain>
        <tissue evidence="3">Whole animal</tissue>
    </source>
</reference>
<organism evidence="3 4">
    <name type="scientific">Dreissena polymorpha</name>
    <name type="common">Zebra mussel</name>
    <name type="synonym">Mytilus polymorpha</name>
    <dbReference type="NCBI Taxonomy" id="45954"/>
    <lineage>
        <taxon>Eukaryota</taxon>
        <taxon>Metazoa</taxon>
        <taxon>Spiralia</taxon>
        <taxon>Lophotrochozoa</taxon>
        <taxon>Mollusca</taxon>
        <taxon>Bivalvia</taxon>
        <taxon>Autobranchia</taxon>
        <taxon>Heteroconchia</taxon>
        <taxon>Euheterodonta</taxon>
        <taxon>Imparidentia</taxon>
        <taxon>Neoheterodontei</taxon>
        <taxon>Myida</taxon>
        <taxon>Dreissenoidea</taxon>
        <taxon>Dreissenidae</taxon>
        <taxon>Dreissena</taxon>
    </lineage>
</organism>
<accession>A0A9D4KLY2</accession>
<feature type="coiled-coil region" evidence="1">
    <location>
        <begin position="90"/>
        <end position="283"/>
    </location>
</feature>
<comment type="caution">
    <text evidence="3">The sequence shown here is derived from an EMBL/GenBank/DDBJ whole genome shotgun (WGS) entry which is preliminary data.</text>
</comment>
<evidence type="ECO:0000256" key="2">
    <source>
        <dbReference type="SAM" id="MobiDB-lite"/>
    </source>
</evidence>
<dbReference type="AlphaFoldDB" id="A0A9D4KLY2"/>